<feature type="compositionally biased region" description="Polar residues" evidence="1">
    <location>
        <begin position="1"/>
        <end position="17"/>
    </location>
</feature>
<dbReference type="EMBL" id="JAYKXN010000008">
    <property type="protein sequence ID" value="KAK7262831.1"/>
    <property type="molecule type" value="Genomic_DNA"/>
</dbReference>
<sequence length="69" mass="7916">MTSSIPSMMVSHTQQVSEAKELRGESTARDSEANGEIRKEHENVIVLPARDRNGVTRKRLELTRKLRQR</sequence>
<dbReference type="Proteomes" id="UP001359559">
    <property type="component" value="Unassembled WGS sequence"/>
</dbReference>
<name>A0AAN9EUI8_CLITE</name>
<accession>A0AAN9EUI8</accession>
<evidence type="ECO:0000313" key="2">
    <source>
        <dbReference type="EMBL" id="KAK7262831.1"/>
    </source>
</evidence>
<protein>
    <submittedName>
        <fullName evidence="2">Uncharacterized protein</fullName>
    </submittedName>
</protein>
<reference evidence="2 3" key="1">
    <citation type="submission" date="2024-01" db="EMBL/GenBank/DDBJ databases">
        <title>The genomes of 5 underutilized Papilionoideae crops provide insights into root nodulation and disease resistance.</title>
        <authorList>
            <person name="Yuan L."/>
        </authorList>
    </citation>
    <scope>NUCLEOTIDE SEQUENCE [LARGE SCALE GENOMIC DNA]</scope>
    <source>
        <strain evidence="2">LY-2023</strain>
        <tissue evidence="2">Leaf</tissue>
    </source>
</reference>
<dbReference type="AlphaFoldDB" id="A0AAN9EUI8"/>
<comment type="caution">
    <text evidence="2">The sequence shown here is derived from an EMBL/GenBank/DDBJ whole genome shotgun (WGS) entry which is preliminary data.</text>
</comment>
<evidence type="ECO:0000256" key="1">
    <source>
        <dbReference type="SAM" id="MobiDB-lite"/>
    </source>
</evidence>
<gene>
    <name evidence="2" type="ORF">RJT34_30412</name>
</gene>
<feature type="region of interest" description="Disordered" evidence="1">
    <location>
        <begin position="1"/>
        <end position="43"/>
    </location>
</feature>
<keyword evidence="3" id="KW-1185">Reference proteome</keyword>
<proteinExistence type="predicted"/>
<evidence type="ECO:0000313" key="3">
    <source>
        <dbReference type="Proteomes" id="UP001359559"/>
    </source>
</evidence>
<organism evidence="2 3">
    <name type="scientific">Clitoria ternatea</name>
    <name type="common">Butterfly pea</name>
    <dbReference type="NCBI Taxonomy" id="43366"/>
    <lineage>
        <taxon>Eukaryota</taxon>
        <taxon>Viridiplantae</taxon>
        <taxon>Streptophyta</taxon>
        <taxon>Embryophyta</taxon>
        <taxon>Tracheophyta</taxon>
        <taxon>Spermatophyta</taxon>
        <taxon>Magnoliopsida</taxon>
        <taxon>eudicotyledons</taxon>
        <taxon>Gunneridae</taxon>
        <taxon>Pentapetalae</taxon>
        <taxon>rosids</taxon>
        <taxon>fabids</taxon>
        <taxon>Fabales</taxon>
        <taxon>Fabaceae</taxon>
        <taxon>Papilionoideae</taxon>
        <taxon>50 kb inversion clade</taxon>
        <taxon>NPAAA clade</taxon>
        <taxon>indigoferoid/millettioid clade</taxon>
        <taxon>Phaseoleae</taxon>
        <taxon>Clitoria</taxon>
    </lineage>
</organism>
<feature type="compositionally biased region" description="Basic and acidic residues" evidence="1">
    <location>
        <begin position="18"/>
        <end position="43"/>
    </location>
</feature>